<evidence type="ECO:0000313" key="1">
    <source>
        <dbReference type="EMBL" id="SIA11380.1"/>
    </source>
</evidence>
<gene>
    <name evidence="1" type="ORF">SAMEA2070301_00280</name>
</gene>
<dbReference type="AlphaFoldDB" id="A0AB38CSP3"/>
<dbReference type="EMBL" id="FSHM01000001">
    <property type="protein sequence ID" value="SIA11380.1"/>
    <property type="molecule type" value="Genomic_DNA"/>
</dbReference>
<name>A0AB38CSP3_9MYCO</name>
<evidence type="ECO:0000313" key="2">
    <source>
        <dbReference type="Proteomes" id="UP000185210"/>
    </source>
</evidence>
<proteinExistence type="predicted"/>
<organism evidence="1 2">
    <name type="scientific">Mycobacteroides abscessus subsp. abscessus</name>
    <dbReference type="NCBI Taxonomy" id="1185650"/>
    <lineage>
        <taxon>Bacteria</taxon>
        <taxon>Bacillati</taxon>
        <taxon>Actinomycetota</taxon>
        <taxon>Actinomycetes</taxon>
        <taxon>Mycobacteriales</taxon>
        <taxon>Mycobacteriaceae</taxon>
        <taxon>Mycobacteroides</taxon>
        <taxon>Mycobacteroides abscessus</taxon>
    </lineage>
</organism>
<reference evidence="1 2" key="1">
    <citation type="submission" date="2016-11" db="EMBL/GenBank/DDBJ databases">
        <authorList>
            <consortium name="Pathogen Informatics"/>
        </authorList>
    </citation>
    <scope>NUCLEOTIDE SEQUENCE [LARGE SCALE GENOMIC DNA]</scope>
    <source>
        <strain evidence="1 2">104</strain>
    </source>
</reference>
<dbReference type="Proteomes" id="UP000185210">
    <property type="component" value="Unassembled WGS sequence"/>
</dbReference>
<sequence>MTTETVQWRKCVYQLRSCQIWTSAGHVLGHTQAFVGPRDEDGSPTLVNHPAPICPSCLALDPEPLPADADLACMPEPPRNGNGAFVSKIEHPRKKADPPCCCHSIIKDEHGRLQCLTHGDVTDRRGNPSIADVRLDSYKRWSYRN</sequence>
<accession>A0AB38CSP3</accession>
<dbReference type="RefSeq" id="WP_052584145.1">
    <property type="nucleotide sequence ID" value="NZ_FSFL01000026.1"/>
</dbReference>
<protein>
    <submittedName>
        <fullName evidence="1">Uncharacterized protein</fullName>
    </submittedName>
</protein>
<comment type="caution">
    <text evidence="1">The sequence shown here is derived from an EMBL/GenBank/DDBJ whole genome shotgun (WGS) entry which is preliminary data.</text>
</comment>